<dbReference type="SUPFAM" id="SSF57440">
    <property type="entry name" value="Kringle-like"/>
    <property type="match status" value="1"/>
</dbReference>
<evidence type="ECO:0000256" key="9">
    <source>
        <dbReference type="ARBA" id="ARBA00022989"/>
    </source>
</evidence>
<dbReference type="PROSITE" id="PS00022">
    <property type="entry name" value="EGF_1"/>
    <property type="match status" value="1"/>
</dbReference>
<feature type="disulfide bond" evidence="13">
    <location>
        <begin position="140"/>
        <end position="149"/>
    </location>
</feature>
<keyword evidence="19" id="KW-1185">Reference proteome</keyword>
<evidence type="ECO:0000256" key="6">
    <source>
        <dbReference type="ARBA" id="ARBA00022729"/>
    </source>
</evidence>
<dbReference type="GO" id="GO:0007154">
    <property type="term" value="P:cell communication"/>
    <property type="evidence" value="ECO:0007669"/>
    <property type="project" value="UniProtKB-ARBA"/>
</dbReference>
<keyword evidence="11 13" id="KW-1015">Disulfide bond</keyword>
<keyword evidence="12" id="KW-0325">Glycoprotein</keyword>
<sequence>MASTVFVAPRLRLLLTLVCLRTSSTYVSGAPLECLMTSLGYEYKGHVNVTENGITCQRWDSNTPHTRNAACTGGEENYCRNMAYGAGCPDKKPWCYTTDPSKRVQLCNIPMCVDVDECASSPCANGGNCTDKLNGFTCKCAPGYDGLTCAIALYPVLDPPASAERSMLLYDKNNATCLILDDTDMYIFSATSGRWAPQPQWKCFQDGLVIKMNVPEAIKMSFSVAITGRNIVCSQPHIEVLVRKTAWSQCEVDGRYLICQLGKATGPENGGLTSCVAKCTCDGEDCQHVYVQIPNLQEQWEICEIDIN</sequence>
<evidence type="ECO:0000256" key="2">
    <source>
        <dbReference type="ARBA" id="ARBA00022475"/>
    </source>
</evidence>
<reference evidence="18" key="1">
    <citation type="journal article" date="2023" name="Mol. Biol. Evol.">
        <title>Third-Generation Sequencing Reveals the Adaptive Role of the Epigenome in Three Deep-Sea Polychaetes.</title>
        <authorList>
            <person name="Perez M."/>
            <person name="Aroh O."/>
            <person name="Sun Y."/>
            <person name="Lan Y."/>
            <person name="Juniper S.K."/>
            <person name="Young C.R."/>
            <person name="Angers B."/>
            <person name="Qian P.Y."/>
        </authorList>
    </citation>
    <scope>NUCLEOTIDE SEQUENCE</scope>
    <source>
        <strain evidence="18">R07B-5</strain>
    </source>
</reference>
<dbReference type="EMBL" id="JAODUO010001332">
    <property type="protein sequence ID" value="KAK2166201.1"/>
    <property type="molecule type" value="Genomic_DNA"/>
</dbReference>
<evidence type="ECO:0000256" key="12">
    <source>
        <dbReference type="ARBA" id="ARBA00023180"/>
    </source>
</evidence>
<dbReference type="GO" id="GO:0005886">
    <property type="term" value="C:plasma membrane"/>
    <property type="evidence" value="ECO:0007669"/>
    <property type="project" value="UniProtKB-SubCell"/>
</dbReference>
<dbReference type="InterPro" id="IPR000001">
    <property type="entry name" value="Kringle"/>
</dbReference>
<dbReference type="InterPro" id="IPR038178">
    <property type="entry name" value="Kringle_sf"/>
</dbReference>
<evidence type="ECO:0000313" key="19">
    <source>
        <dbReference type="Proteomes" id="UP001209878"/>
    </source>
</evidence>
<dbReference type="AlphaFoldDB" id="A0AAD9K7A8"/>
<dbReference type="PROSITE" id="PS01186">
    <property type="entry name" value="EGF_2"/>
    <property type="match status" value="1"/>
</dbReference>
<dbReference type="FunFam" id="2.10.25.10:FF:000391">
    <property type="entry name" value="Weary, isoform C"/>
    <property type="match status" value="1"/>
</dbReference>
<dbReference type="InterPro" id="IPR001881">
    <property type="entry name" value="EGF-like_Ca-bd_dom"/>
</dbReference>
<dbReference type="SMART" id="SM00130">
    <property type="entry name" value="KR"/>
    <property type="match status" value="1"/>
</dbReference>
<keyword evidence="8" id="KW-0106">Calcium</keyword>
<dbReference type="Pfam" id="PF00008">
    <property type="entry name" value="EGF"/>
    <property type="match status" value="1"/>
</dbReference>
<evidence type="ECO:0000256" key="4">
    <source>
        <dbReference type="ARBA" id="ARBA00022572"/>
    </source>
</evidence>
<feature type="chain" id="PRO_5042215739" evidence="15">
    <location>
        <begin position="30"/>
        <end position="308"/>
    </location>
</feature>
<dbReference type="GO" id="GO:0005615">
    <property type="term" value="C:extracellular space"/>
    <property type="evidence" value="ECO:0007669"/>
    <property type="project" value="TreeGrafter"/>
</dbReference>
<dbReference type="InterPro" id="IPR018097">
    <property type="entry name" value="EGF_Ca-bd_CS"/>
</dbReference>
<comment type="caution">
    <text evidence="13">Lacks conserved residue(s) required for the propagation of feature annotation.</text>
</comment>
<keyword evidence="10" id="KW-0472">Membrane</keyword>
<dbReference type="Gene3D" id="2.40.20.10">
    <property type="entry name" value="Plasminogen Kringle 4"/>
    <property type="match status" value="1"/>
</dbReference>
<dbReference type="SMART" id="SM00179">
    <property type="entry name" value="EGF_CA"/>
    <property type="match status" value="1"/>
</dbReference>
<feature type="signal peptide" evidence="15">
    <location>
        <begin position="1"/>
        <end position="29"/>
    </location>
</feature>
<dbReference type="GO" id="GO:0023052">
    <property type="term" value="P:signaling"/>
    <property type="evidence" value="ECO:0007669"/>
    <property type="project" value="UniProtKB-ARBA"/>
</dbReference>
<dbReference type="PROSITE" id="PS01187">
    <property type="entry name" value="EGF_CA"/>
    <property type="match status" value="1"/>
</dbReference>
<comment type="subcellular location">
    <subcellularLocation>
        <location evidence="1">Cell membrane</location>
        <topology evidence="1">Single-pass type I membrane protein</topology>
    </subcellularLocation>
</comment>
<protein>
    <submittedName>
        <fullName evidence="18">Uncharacterized protein</fullName>
    </submittedName>
</protein>
<evidence type="ECO:0000256" key="1">
    <source>
        <dbReference type="ARBA" id="ARBA00004251"/>
    </source>
</evidence>
<dbReference type="InterPro" id="IPR000742">
    <property type="entry name" value="EGF"/>
</dbReference>
<gene>
    <name evidence="18" type="ORF">NP493_1330g01009</name>
</gene>
<keyword evidence="5" id="KW-0812">Transmembrane</keyword>
<evidence type="ECO:0000256" key="10">
    <source>
        <dbReference type="ARBA" id="ARBA00023136"/>
    </source>
</evidence>
<keyword evidence="6 15" id="KW-0732">Signal</keyword>
<evidence type="ECO:0000256" key="8">
    <source>
        <dbReference type="ARBA" id="ARBA00022837"/>
    </source>
</evidence>
<dbReference type="PROSITE" id="PS50026">
    <property type="entry name" value="EGF_3"/>
    <property type="match status" value="1"/>
</dbReference>
<dbReference type="Gene3D" id="2.10.25.10">
    <property type="entry name" value="Laminin"/>
    <property type="match status" value="1"/>
</dbReference>
<organism evidence="18 19">
    <name type="scientific">Ridgeia piscesae</name>
    <name type="common">Tubeworm</name>
    <dbReference type="NCBI Taxonomy" id="27915"/>
    <lineage>
        <taxon>Eukaryota</taxon>
        <taxon>Metazoa</taxon>
        <taxon>Spiralia</taxon>
        <taxon>Lophotrochozoa</taxon>
        <taxon>Annelida</taxon>
        <taxon>Polychaeta</taxon>
        <taxon>Sedentaria</taxon>
        <taxon>Canalipalpata</taxon>
        <taxon>Sabellida</taxon>
        <taxon>Siboglinidae</taxon>
        <taxon>Ridgeia</taxon>
    </lineage>
</organism>
<evidence type="ECO:0000256" key="5">
    <source>
        <dbReference type="ARBA" id="ARBA00022692"/>
    </source>
</evidence>
<keyword evidence="2" id="KW-1003">Cell membrane</keyword>
<dbReference type="PANTHER" id="PTHR24261:SF7">
    <property type="entry name" value="KRINGLE DOMAIN-CONTAINING PROTEIN"/>
    <property type="match status" value="1"/>
</dbReference>
<dbReference type="Proteomes" id="UP001209878">
    <property type="component" value="Unassembled WGS sequence"/>
</dbReference>
<feature type="domain" description="Kringle" evidence="17">
    <location>
        <begin position="40"/>
        <end position="112"/>
    </location>
</feature>
<evidence type="ECO:0000256" key="7">
    <source>
        <dbReference type="ARBA" id="ARBA00022737"/>
    </source>
</evidence>
<dbReference type="PROSITE" id="PS50070">
    <property type="entry name" value="KRINGLE_2"/>
    <property type="match status" value="1"/>
</dbReference>
<dbReference type="PANTHER" id="PTHR24261">
    <property type="entry name" value="PLASMINOGEN-RELATED"/>
    <property type="match status" value="1"/>
</dbReference>
<feature type="disulfide bond" evidence="14">
    <location>
        <begin position="56"/>
        <end position="95"/>
    </location>
</feature>
<evidence type="ECO:0000259" key="16">
    <source>
        <dbReference type="PROSITE" id="PS50026"/>
    </source>
</evidence>
<dbReference type="GO" id="GO:0004175">
    <property type="term" value="F:endopeptidase activity"/>
    <property type="evidence" value="ECO:0007669"/>
    <property type="project" value="TreeGrafter"/>
</dbReference>
<accession>A0AAD9K7A8</accession>
<dbReference type="Pfam" id="PF00051">
    <property type="entry name" value="Kringle"/>
    <property type="match status" value="1"/>
</dbReference>
<dbReference type="PROSITE" id="PS00010">
    <property type="entry name" value="ASX_HYDROXYL"/>
    <property type="match status" value="1"/>
</dbReference>
<dbReference type="SUPFAM" id="SSF57196">
    <property type="entry name" value="EGF/Laminin"/>
    <property type="match status" value="1"/>
</dbReference>
<dbReference type="CDD" id="cd00054">
    <property type="entry name" value="EGF_CA"/>
    <property type="match status" value="1"/>
</dbReference>
<evidence type="ECO:0000256" key="15">
    <source>
        <dbReference type="SAM" id="SignalP"/>
    </source>
</evidence>
<evidence type="ECO:0000256" key="14">
    <source>
        <dbReference type="PROSITE-ProRule" id="PRU00121"/>
    </source>
</evidence>
<evidence type="ECO:0000259" key="17">
    <source>
        <dbReference type="PROSITE" id="PS50070"/>
    </source>
</evidence>
<evidence type="ECO:0000313" key="18">
    <source>
        <dbReference type="EMBL" id="KAK2166201.1"/>
    </source>
</evidence>
<proteinExistence type="predicted"/>
<comment type="caution">
    <text evidence="18">The sequence shown here is derived from an EMBL/GenBank/DDBJ whole genome shotgun (WGS) entry which is preliminary data.</text>
</comment>
<evidence type="ECO:0000256" key="13">
    <source>
        <dbReference type="PROSITE-ProRule" id="PRU00076"/>
    </source>
</evidence>
<dbReference type="GO" id="GO:0005509">
    <property type="term" value="F:calcium ion binding"/>
    <property type="evidence" value="ECO:0007669"/>
    <property type="project" value="InterPro"/>
</dbReference>
<dbReference type="InterPro" id="IPR013806">
    <property type="entry name" value="Kringle-like"/>
</dbReference>
<evidence type="ECO:0000256" key="11">
    <source>
        <dbReference type="ARBA" id="ARBA00023157"/>
    </source>
</evidence>
<dbReference type="GO" id="GO:0005102">
    <property type="term" value="F:signaling receptor binding"/>
    <property type="evidence" value="ECO:0007669"/>
    <property type="project" value="TreeGrafter"/>
</dbReference>
<keyword evidence="3 13" id="KW-0245">EGF-like domain</keyword>
<dbReference type="SMART" id="SM00181">
    <property type="entry name" value="EGF"/>
    <property type="match status" value="1"/>
</dbReference>
<dbReference type="InterPro" id="IPR050759">
    <property type="entry name" value="Serine_protease_kringle"/>
</dbReference>
<dbReference type="PRINTS" id="PR00010">
    <property type="entry name" value="EGFBLOOD"/>
</dbReference>
<feature type="domain" description="EGF-like" evidence="16">
    <location>
        <begin position="114"/>
        <end position="150"/>
    </location>
</feature>
<evidence type="ECO:0000256" key="3">
    <source>
        <dbReference type="ARBA" id="ARBA00022536"/>
    </source>
</evidence>
<dbReference type="InterPro" id="IPR000152">
    <property type="entry name" value="EGF-type_Asp/Asn_hydroxyl_site"/>
</dbReference>
<keyword evidence="4 14" id="KW-0420">Kringle</keyword>
<keyword evidence="7" id="KW-0677">Repeat</keyword>
<keyword evidence="9" id="KW-1133">Transmembrane helix</keyword>
<name>A0AAD9K7A8_RIDPI</name>
<dbReference type="CDD" id="cd00108">
    <property type="entry name" value="KR"/>
    <property type="match status" value="1"/>
</dbReference>